<keyword evidence="4" id="KW-1185">Reference proteome</keyword>
<dbReference type="InterPro" id="IPR046700">
    <property type="entry name" value="DUF6570"/>
</dbReference>
<dbReference type="InParanoid" id="D8U6A1"/>
<accession>D8U6A1</accession>
<organism evidence="4">
    <name type="scientific">Volvox carteri f. nagariensis</name>
    <dbReference type="NCBI Taxonomy" id="3068"/>
    <lineage>
        <taxon>Eukaryota</taxon>
        <taxon>Viridiplantae</taxon>
        <taxon>Chlorophyta</taxon>
        <taxon>core chlorophytes</taxon>
        <taxon>Chlorophyceae</taxon>
        <taxon>CS clade</taxon>
        <taxon>Chlamydomonadales</taxon>
        <taxon>Volvocaceae</taxon>
        <taxon>Volvox</taxon>
    </lineage>
</organism>
<evidence type="ECO:0000256" key="1">
    <source>
        <dbReference type="SAM" id="MobiDB-lite"/>
    </source>
</evidence>
<evidence type="ECO:0000313" key="4">
    <source>
        <dbReference type="Proteomes" id="UP000001058"/>
    </source>
</evidence>
<dbReference type="Pfam" id="PF20209">
    <property type="entry name" value="DUF6570"/>
    <property type="match status" value="1"/>
</dbReference>
<dbReference type="GeneID" id="9624243"/>
<dbReference type="EMBL" id="GL378362">
    <property type="protein sequence ID" value="EFJ44611.1"/>
    <property type="molecule type" value="Genomic_DNA"/>
</dbReference>
<dbReference type="AlphaFoldDB" id="D8U6A1"/>
<gene>
    <name evidence="3" type="ORF">VOLCADRAFT_94978</name>
</gene>
<sequence length="811" mass="88893">MSGWASKHVCFLAVRYSCSKMKSAVQAHGYRFGDIPNMHQLHADVWRTLAVARPAQVVAWLPVAAAPGGRAPPPPEPALPWGFRKMWLNVHSMEKAGLTKHPGTTGDSGGSDDQEHRQPTQQRSSLQQARDHLGNTGAYGFPEDFLPHEPRPDPTALGVWLVPYCMCVEHSGENCTVHTNEAGDDIIMMCNDCIHALECGRIPEAALARYDGGDVLEINQDGQCLEWPTVLEANILGLGHVQQQIYTLNVKNRPPDLQPIAITMHGIAMANPSLDQWVDAIPRSAASLPENITVLRMDVVSSKEELLEKLKSTKVLSVRAANIVAWVNYLSNLTSERHIDDQAMQEWQAMDPEYHDPRPEALVATVTAAPSAQADNTLEDAGLEELEVLVLVVPDTPVPGSGDDARNPVELHRELTAERRLVFASGGRASKILDYSREDVLASNFPTAFPYTEGGLRPLGMSNRTFFQHVSMRRSPWTKCGPCLRGPTGRPPAIRAPQPDGSMPAPVYDFTIVAHGKPRGTGSEATDTFTPEVCLEHCTQHLVVGVVGSCTHTHSDTCKRFSCAGVDGDCSMAYPHHIQREFKWVGDSGLFVLPRYGPNIVPHCPTVTMALGCNNVFMLACKLGRQYTATVEEQLVLLVPMCDPEVLEDILVQAEVVARRTTHHATKYVAKATLQSQVTRLNRLLVVETLHKGIGNLISTANRTTASLTIGMAMASFKLAGHETFETTYKNTFLSTGLFMAIVLRDDHDDINSLEAAAETLLVFHNDNPEQPGAAVMALTHYRQRGSELDGIECSLFILAMTYTVTTQMPI</sequence>
<feature type="region of interest" description="Disordered" evidence="1">
    <location>
        <begin position="97"/>
        <end position="128"/>
    </location>
</feature>
<proteinExistence type="predicted"/>
<dbReference type="RefSeq" id="XP_002954187.1">
    <property type="nucleotide sequence ID" value="XM_002954141.1"/>
</dbReference>
<dbReference type="KEGG" id="vcn:VOLCADRAFT_94978"/>
<evidence type="ECO:0000259" key="2">
    <source>
        <dbReference type="Pfam" id="PF20209"/>
    </source>
</evidence>
<reference evidence="3 4" key="1">
    <citation type="journal article" date="2010" name="Science">
        <title>Genomic analysis of organismal complexity in the multicellular green alga Volvox carteri.</title>
        <authorList>
            <person name="Prochnik S.E."/>
            <person name="Umen J."/>
            <person name="Nedelcu A.M."/>
            <person name="Hallmann A."/>
            <person name="Miller S.M."/>
            <person name="Nishii I."/>
            <person name="Ferris P."/>
            <person name="Kuo A."/>
            <person name="Mitros T."/>
            <person name="Fritz-Laylin L.K."/>
            <person name="Hellsten U."/>
            <person name="Chapman J."/>
            <person name="Simakov O."/>
            <person name="Rensing S.A."/>
            <person name="Terry A."/>
            <person name="Pangilinan J."/>
            <person name="Kapitonov V."/>
            <person name="Jurka J."/>
            <person name="Salamov A."/>
            <person name="Shapiro H."/>
            <person name="Schmutz J."/>
            <person name="Grimwood J."/>
            <person name="Lindquist E."/>
            <person name="Lucas S."/>
            <person name="Grigoriev I.V."/>
            <person name="Schmitt R."/>
            <person name="Kirk D."/>
            <person name="Rokhsar D.S."/>
        </authorList>
    </citation>
    <scope>NUCLEOTIDE SEQUENCE [LARGE SCALE GENOMIC DNA]</scope>
    <source>
        <strain evidence="4">f. Nagariensis / Eve</strain>
    </source>
</reference>
<protein>
    <recommendedName>
        <fullName evidence="2">DUF6570 domain-containing protein</fullName>
    </recommendedName>
</protein>
<feature type="domain" description="DUF6570" evidence="2">
    <location>
        <begin position="200"/>
        <end position="341"/>
    </location>
</feature>
<evidence type="ECO:0000313" key="3">
    <source>
        <dbReference type="EMBL" id="EFJ44611.1"/>
    </source>
</evidence>
<dbReference type="Proteomes" id="UP000001058">
    <property type="component" value="Unassembled WGS sequence"/>
</dbReference>
<name>D8U6A1_VOLCA</name>
<feature type="compositionally biased region" description="Polar residues" evidence="1">
    <location>
        <begin position="119"/>
        <end position="128"/>
    </location>
</feature>